<dbReference type="EMBL" id="JBJQND010000003">
    <property type="protein sequence ID" value="KAL3883122.1"/>
    <property type="molecule type" value="Genomic_DNA"/>
</dbReference>
<keyword evidence="2" id="KW-1185">Reference proteome</keyword>
<evidence type="ECO:0000313" key="2">
    <source>
        <dbReference type="Proteomes" id="UP001634394"/>
    </source>
</evidence>
<gene>
    <name evidence="1" type="ORF">ACJMK2_029415</name>
</gene>
<evidence type="ECO:0000313" key="1">
    <source>
        <dbReference type="EMBL" id="KAL3883122.1"/>
    </source>
</evidence>
<dbReference type="Proteomes" id="UP001634394">
    <property type="component" value="Unassembled WGS sequence"/>
</dbReference>
<organism evidence="1 2">
    <name type="scientific">Sinanodonta woodiana</name>
    <name type="common">Chinese pond mussel</name>
    <name type="synonym">Anodonta woodiana</name>
    <dbReference type="NCBI Taxonomy" id="1069815"/>
    <lineage>
        <taxon>Eukaryota</taxon>
        <taxon>Metazoa</taxon>
        <taxon>Spiralia</taxon>
        <taxon>Lophotrochozoa</taxon>
        <taxon>Mollusca</taxon>
        <taxon>Bivalvia</taxon>
        <taxon>Autobranchia</taxon>
        <taxon>Heteroconchia</taxon>
        <taxon>Palaeoheterodonta</taxon>
        <taxon>Unionida</taxon>
        <taxon>Unionoidea</taxon>
        <taxon>Unionidae</taxon>
        <taxon>Unioninae</taxon>
        <taxon>Sinanodonta</taxon>
    </lineage>
</organism>
<accession>A0ABD3XAM4</accession>
<protein>
    <submittedName>
        <fullName evidence="1">Uncharacterized protein</fullName>
    </submittedName>
</protein>
<dbReference type="AlphaFoldDB" id="A0ABD3XAM4"/>
<comment type="caution">
    <text evidence="1">The sequence shown here is derived from an EMBL/GenBank/DDBJ whole genome shotgun (WGS) entry which is preliminary data.</text>
</comment>
<proteinExistence type="predicted"/>
<sequence length="212" mass="25250">MLRGSRRRFDDSIRDPKQTSFVSFLNLRDVLLTRYAPSWDTDSGTKRKVKIRDEQNEDLSGSKEKLFIWDLRLQTSRNNSRVENKRDLEKEHKIARHKLPLDVATHRLNLPKATTMSQNLRKCQERRSRTSLEEAREKTVSNFLSSGSELDHFQRHLKNIRSTIKRNKRISRVSDSRCKRNVRFKTLFEDFDVDEFHPSMTPKTSRFEIKSR</sequence>
<reference evidence="1 2" key="1">
    <citation type="submission" date="2024-11" db="EMBL/GenBank/DDBJ databases">
        <title>Chromosome-level genome assembly of the freshwater bivalve Anodonta woodiana.</title>
        <authorList>
            <person name="Chen X."/>
        </authorList>
    </citation>
    <scope>NUCLEOTIDE SEQUENCE [LARGE SCALE GENOMIC DNA]</scope>
    <source>
        <strain evidence="1">MN2024</strain>
        <tissue evidence="1">Gills</tissue>
    </source>
</reference>
<name>A0ABD3XAM4_SINWO</name>